<proteinExistence type="inferred from homology"/>
<evidence type="ECO:0000259" key="8">
    <source>
        <dbReference type="Pfam" id="PF09733"/>
    </source>
</evidence>
<keyword evidence="5" id="KW-0805">Transcription regulation</keyword>
<dbReference type="AlphaFoldDB" id="A0A0N5CUQ8"/>
<keyword evidence="10" id="KW-1185">Reference proteome</keyword>
<evidence type="ECO:0000313" key="9">
    <source>
        <dbReference type="EMBL" id="VDN01045.1"/>
    </source>
</evidence>
<dbReference type="Pfam" id="PF09733">
    <property type="entry name" value="VEFS-Box"/>
    <property type="match status" value="1"/>
</dbReference>
<evidence type="ECO:0000313" key="10">
    <source>
        <dbReference type="Proteomes" id="UP000276776"/>
    </source>
</evidence>
<accession>A0A0N5CUQ8</accession>
<name>A0A0N5CUQ8_THECL</name>
<evidence type="ECO:0000256" key="3">
    <source>
        <dbReference type="ARBA" id="ARBA00022771"/>
    </source>
</evidence>
<dbReference type="OMA" id="CSHATSM"/>
<organism evidence="11">
    <name type="scientific">Thelazia callipaeda</name>
    <name type="common">Oriental eyeworm</name>
    <name type="synonym">Parasitic nematode</name>
    <dbReference type="NCBI Taxonomy" id="103827"/>
    <lineage>
        <taxon>Eukaryota</taxon>
        <taxon>Metazoa</taxon>
        <taxon>Ecdysozoa</taxon>
        <taxon>Nematoda</taxon>
        <taxon>Chromadorea</taxon>
        <taxon>Rhabditida</taxon>
        <taxon>Spirurina</taxon>
        <taxon>Spiruromorpha</taxon>
        <taxon>Thelazioidea</taxon>
        <taxon>Thelaziidae</taxon>
        <taxon>Thelazia</taxon>
    </lineage>
</organism>
<dbReference type="OrthoDB" id="166746at2759"/>
<keyword evidence="2" id="KW-0479">Metal-binding</keyword>
<reference evidence="11" key="1">
    <citation type="submission" date="2017-02" db="UniProtKB">
        <authorList>
            <consortium name="WormBaseParasite"/>
        </authorList>
    </citation>
    <scope>IDENTIFICATION</scope>
</reference>
<keyword evidence="4" id="KW-0862">Zinc</keyword>
<evidence type="ECO:0000313" key="11">
    <source>
        <dbReference type="WBParaSite" id="TCLT_0000401301-mRNA-1"/>
    </source>
</evidence>
<sequence length="1154" mass="131071">MLGGTLRNIRRKCQLNAESLVIQRIAMSPEKRIKHYQTGTRNTVLIDPISSANGCKIYPSTSPYKTRRQKNGVEEKKTYPASNFPSVRSRLNSVSVVLPCISAVATTTVEKRKGRRVRGYRSGGDGTESSSSEHVNAKRIRTSYSNGEVKNVKIVVNDVRPQIEKIVQQKNRFKDNSCSDFTERSVQKKTDVDLEHQFKKAIRLYRYMSLPDTQVGSARPVYRPFLKRNLMYMRRFISASTENECVPPLCSATTVGKTGVKTKLRKHQHLTDILYALKKRSEILKKNANLSRLPAISDLIRSLKHECGKQENSESSLSQEIMRHADCSHATSMVKFIDIRNKELPGDRQALITVYLSSETDGVFGEIVRLPSATVQMQINSRGEPVAIDLPVSLGCPLHCNGNKRNDYIIIRVIFSGEEFTHVLGGKSLRSVPSRHTDKDLKTVTPVSPTASKRISYVSSPDKLKSSEGSITMYGARCISTIAKNETSDGLIYGHGSITLIPDSLLSMNDSCRVEKTLTKKLIDLGKKMHMSPFVRMSIVPDTSGESSSSEDDDETKSYSSFTTSASVTCMRHFRHTSVLSAKGSTQSVVSAESGLQRDYNGFEHYMKSRFKQELRLEFPKQICYRFITRYNDESDTSFPESKHLLCSEVASDVNELLNSNINPEATSNGVRRHCSPLKEVSPGKVLNGRVMSKSSVSCKSPPKCFPPSPSKYRLDVPRRDMPLEAMVDSLAAKFDKCSKIVPPRSVPPDDKVTVPELHYEGYPEPDGNGVVTRFVSPANKCIFCLGTFPDMFALLLHMRTSYPRLDIVYRGDARQTAVINNSAPVFIDVFVRKHFDGSYEGAMVRQYTTSRHRVIPQHCVPSSRITYIVHKYEARTIRKMPKDLSLFFMQADRERRATKGNNAAYFGFRSRHPLMNCTQISTKQTDQEWLREFIIRLRRMNFQQIEDFLDLSRVEKDFMSLWSIFLLNLNHKPLGRCHTYRTCRLFLQKHRQEILLNNFQNAWVFHLTALHEKEALDTDEVYDLTMRLKDDYDPSADVRHVVYATRSRLEAVALNAKRETPAWQKEPIHGPKISILRSSSVARLSSLEPNSDNEDMFKKFMNDPARKERRSSSCSVDESSRQSANRRQREPDCSKYLTSPRATQAPKWLSFAE</sequence>
<feature type="region of interest" description="Disordered" evidence="7">
    <location>
        <begin position="115"/>
        <end position="136"/>
    </location>
</feature>
<evidence type="ECO:0000256" key="1">
    <source>
        <dbReference type="ARBA" id="ARBA00007416"/>
    </source>
</evidence>
<reference evidence="9 10" key="2">
    <citation type="submission" date="2018-11" db="EMBL/GenBank/DDBJ databases">
        <authorList>
            <consortium name="Pathogen Informatics"/>
        </authorList>
    </citation>
    <scope>NUCLEOTIDE SEQUENCE [LARGE SCALE GENOMIC DNA]</scope>
</reference>
<keyword evidence="3" id="KW-0863">Zinc-finger</keyword>
<evidence type="ECO:0000256" key="2">
    <source>
        <dbReference type="ARBA" id="ARBA00022723"/>
    </source>
</evidence>
<feature type="compositionally biased region" description="Low complexity" evidence="7">
    <location>
        <begin position="1113"/>
        <end position="1124"/>
    </location>
</feature>
<comment type="similarity">
    <text evidence="1">Belongs to the VEFS (VRN2-EMF2-FIS2-SU(Z)12) family.</text>
</comment>
<dbReference type="WBParaSite" id="TCLT_0000401301-mRNA-1">
    <property type="protein sequence ID" value="TCLT_0000401301-mRNA-1"/>
    <property type="gene ID" value="TCLT_0000401301"/>
</dbReference>
<protein>
    <submittedName>
        <fullName evidence="11">VEFS-Box domain-containing protein</fullName>
    </submittedName>
</protein>
<evidence type="ECO:0000256" key="6">
    <source>
        <dbReference type="ARBA" id="ARBA00023163"/>
    </source>
</evidence>
<feature type="region of interest" description="Disordered" evidence="7">
    <location>
        <begin position="1103"/>
        <end position="1154"/>
    </location>
</feature>
<gene>
    <name evidence="9" type="ORF">TCLT_LOCUS4002</name>
</gene>
<dbReference type="STRING" id="103827.A0A0N5CUQ8"/>
<keyword evidence="6" id="KW-0804">Transcription</keyword>
<feature type="domain" description="Polycomb protein VEFS-Box" evidence="8">
    <location>
        <begin position="896"/>
        <end position="1021"/>
    </location>
</feature>
<dbReference type="GO" id="GO:0008270">
    <property type="term" value="F:zinc ion binding"/>
    <property type="evidence" value="ECO:0007669"/>
    <property type="project" value="UniProtKB-KW"/>
</dbReference>
<dbReference type="EMBL" id="UYYF01004272">
    <property type="protein sequence ID" value="VDN01045.1"/>
    <property type="molecule type" value="Genomic_DNA"/>
</dbReference>
<dbReference type="CDD" id="cd21521">
    <property type="entry name" value="VEFS-box"/>
    <property type="match status" value="1"/>
</dbReference>
<feature type="region of interest" description="Disordered" evidence="7">
    <location>
        <begin position="539"/>
        <end position="559"/>
    </location>
</feature>
<dbReference type="Proteomes" id="UP000276776">
    <property type="component" value="Unassembled WGS sequence"/>
</dbReference>
<dbReference type="InterPro" id="IPR019135">
    <property type="entry name" value="Polycomb_protein_VEFS-Box"/>
</dbReference>
<evidence type="ECO:0000256" key="5">
    <source>
        <dbReference type="ARBA" id="ARBA00023015"/>
    </source>
</evidence>
<evidence type="ECO:0000256" key="7">
    <source>
        <dbReference type="SAM" id="MobiDB-lite"/>
    </source>
</evidence>
<evidence type="ECO:0000256" key="4">
    <source>
        <dbReference type="ARBA" id="ARBA00022833"/>
    </source>
</evidence>